<dbReference type="Pfam" id="PF00009">
    <property type="entry name" value="GTP_EFTU"/>
    <property type="match status" value="1"/>
</dbReference>
<dbReference type="Gene3D" id="3.30.70.240">
    <property type="match status" value="1"/>
</dbReference>
<dbReference type="GO" id="GO:0046677">
    <property type="term" value="P:response to antibiotic"/>
    <property type="evidence" value="ECO:0007669"/>
    <property type="project" value="UniProtKB-KW"/>
</dbReference>
<dbReference type="InterPro" id="IPR027417">
    <property type="entry name" value="P-loop_NTPase"/>
</dbReference>
<dbReference type="CDD" id="cd03711">
    <property type="entry name" value="Tet_C"/>
    <property type="match status" value="1"/>
</dbReference>
<evidence type="ECO:0000313" key="6">
    <source>
        <dbReference type="EMBL" id="SFF69929.1"/>
    </source>
</evidence>
<dbReference type="CDD" id="cd04168">
    <property type="entry name" value="TetM_like"/>
    <property type="match status" value="1"/>
</dbReference>
<comment type="function">
    <text evidence="1">Abolishes the inhibitory effect of tetracyclin on protein synthesis by a non-covalent modification of the ribosomes.</text>
</comment>
<dbReference type="SUPFAM" id="SSF54980">
    <property type="entry name" value="EF-G C-terminal domain-like"/>
    <property type="match status" value="2"/>
</dbReference>
<dbReference type="InterPro" id="IPR000795">
    <property type="entry name" value="T_Tr_GTP-bd_dom"/>
</dbReference>
<dbReference type="Pfam" id="PF00679">
    <property type="entry name" value="EFG_C"/>
    <property type="match status" value="1"/>
</dbReference>
<dbReference type="Pfam" id="PF22042">
    <property type="entry name" value="EF-G_D2"/>
    <property type="match status" value="1"/>
</dbReference>
<name>A0A1I2KUB7_9CLOT</name>
<dbReference type="GO" id="GO:0006412">
    <property type="term" value="P:translation"/>
    <property type="evidence" value="ECO:0007669"/>
    <property type="project" value="UniProtKB-KW"/>
</dbReference>
<keyword evidence="2" id="KW-0547">Nucleotide-binding</keyword>
<dbReference type="PANTHER" id="PTHR43261:SF1">
    <property type="entry name" value="RIBOSOME-RELEASING FACTOR 2, MITOCHONDRIAL"/>
    <property type="match status" value="1"/>
</dbReference>
<dbReference type="InterPro" id="IPR005517">
    <property type="entry name" value="Transl_elong_EFG/EF2_IV"/>
</dbReference>
<dbReference type="RefSeq" id="WP_027640156.1">
    <property type="nucleotide sequence ID" value="NZ_BAAACD010000007.1"/>
</dbReference>
<organism evidence="6 7">
    <name type="scientific">Clostridium cadaveris</name>
    <dbReference type="NCBI Taxonomy" id="1529"/>
    <lineage>
        <taxon>Bacteria</taxon>
        <taxon>Bacillati</taxon>
        <taxon>Bacillota</taxon>
        <taxon>Clostridia</taxon>
        <taxon>Eubacteriales</taxon>
        <taxon>Clostridiaceae</taxon>
        <taxon>Clostridium</taxon>
    </lineage>
</organism>
<dbReference type="SMART" id="SM00838">
    <property type="entry name" value="EFG_C"/>
    <property type="match status" value="1"/>
</dbReference>
<dbReference type="eggNOG" id="COG0480">
    <property type="taxonomic scope" value="Bacteria"/>
</dbReference>
<keyword evidence="5" id="KW-0046">Antibiotic resistance</keyword>
<reference evidence="6 7" key="1">
    <citation type="submission" date="2016-10" db="EMBL/GenBank/DDBJ databases">
        <authorList>
            <person name="de Groot N.N."/>
        </authorList>
    </citation>
    <scope>NUCLEOTIDE SEQUENCE [LARGE SCALE GENOMIC DNA]</scope>
    <source>
        <strain evidence="6 7">NLAE-zl-G419</strain>
    </source>
</reference>
<dbReference type="InterPro" id="IPR053905">
    <property type="entry name" value="EF-G-like_DII"/>
</dbReference>
<dbReference type="PANTHER" id="PTHR43261">
    <property type="entry name" value="TRANSLATION ELONGATION FACTOR G-RELATED"/>
    <property type="match status" value="1"/>
</dbReference>
<dbReference type="Pfam" id="PF03764">
    <property type="entry name" value="EFG_IV"/>
    <property type="match status" value="1"/>
</dbReference>
<dbReference type="Proteomes" id="UP000182135">
    <property type="component" value="Unassembled WGS sequence"/>
</dbReference>
<dbReference type="PRINTS" id="PR01037">
    <property type="entry name" value="TCRTETOQM"/>
</dbReference>
<dbReference type="NCBIfam" id="TIGR00231">
    <property type="entry name" value="small_GTP"/>
    <property type="match status" value="1"/>
</dbReference>
<evidence type="ECO:0000256" key="5">
    <source>
        <dbReference type="ARBA" id="ARBA00023251"/>
    </source>
</evidence>
<dbReference type="STRING" id="1529.SAMN04487885_10730"/>
<dbReference type="GO" id="GO:0032790">
    <property type="term" value="P:ribosome disassembly"/>
    <property type="evidence" value="ECO:0007669"/>
    <property type="project" value="TreeGrafter"/>
</dbReference>
<gene>
    <name evidence="6" type="ORF">SAMN04487885_10730</name>
</gene>
<dbReference type="SMART" id="SM00889">
    <property type="entry name" value="EFG_IV"/>
    <property type="match status" value="1"/>
</dbReference>
<keyword evidence="7" id="KW-1185">Reference proteome</keyword>
<dbReference type="Gene3D" id="3.40.50.300">
    <property type="entry name" value="P-loop containing nucleotide triphosphate hydrolases"/>
    <property type="match status" value="1"/>
</dbReference>
<proteinExistence type="predicted"/>
<dbReference type="Gene3D" id="3.30.70.870">
    <property type="entry name" value="Elongation Factor G (Translational Gtpase), domain 3"/>
    <property type="match status" value="1"/>
</dbReference>
<dbReference type="InterPro" id="IPR014721">
    <property type="entry name" value="Ribsml_uS5_D2-typ_fold_subgr"/>
</dbReference>
<dbReference type="GeneID" id="90545668"/>
<dbReference type="PROSITE" id="PS51722">
    <property type="entry name" value="G_TR_2"/>
    <property type="match status" value="1"/>
</dbReference>
<dbReference type="GO" id="GO:0003924">
    <property type="term" value="F:GTPase activity"/>
    <property type="evidence" value="ECO:0007669"/>
    <property type="project" value="InterPro"/>
</dbReference>
<dbReference type="InterPro" id="IPR031157">
    <property type="entry name" value="G_TR_CS"/>
</dbReference>
<evidence type="ECO:0000256" key="1">
    <source>
        <dbReference type="ARBA" id="ARBA00003987"/>
    </source>
</evidence>
<dbReference type="InterPro" id="IPR020568">
    <property type="entry name" value="Ribosomal_Su5_D2-typ_SF"/>
</dbReference>
<dbReference type="SUPFAM" id="SSF52540">
    <property type="entry name" value="P-loop containing nucleoside triphosphate hydrolases"/>
    <property type="match status" value="1"/>
</dbReference>
<keyword evidence="4" id="KW-0342">GTP-binding</keyword>
<dbReference type="InterPro" id="IPR035650">
    <property type="entry name" value="Tet_C"/>
</dbReference>
<dbReference type="SUPFAM" id="SSF50447">
    <property type="entry name" value="Translation proteins"/>
    <property type="match status" value="1"/>
</dbReference>
<dbReference type="AlphaFoldDB" id="A0A1I2KUB7"/>
<dbReference type="PRINTS" id="PR00315">
    <property type="entry name" value="ELONGATNFCT"/>
</dbReference>
<dbReference type="InterPro" id="IPR005225">
    <property type="entry name" value="Small_GTP-bd"/>
</dbReference>
<protein>
    <submittedName>
        <fullName evidence="6">Small GTP-binding protein domain-containing protein</fullName>
    </submittedName>
</protein>
<dbReference type="InterPro" id="IPR009000">
    <property type="entry name" value="Transl_B-barrel_sf"/>
</dbReference>
<evidence type="ECO:0000256" key="2">
    <source>
        <dbReference type="ARBA" id="ARBA00022741"/>
    </source>
</evidence>
<dbReference type="Gene3D" id="3.30.230.10">
    <property type="match status" value="1"/>
</dbReference>
<dbReference type="InterPro" id="IPR000640">
    <property type="entry name" value="EFG_V-like"/>
</dbReference>
<accession>A0A1I2KUB7</accession>
<dbReference type="SUPFAM" id="SSF54211">
    <property type="entry name" value="Ribosomal protein S5 domain 2-like"/>
    <property type="match status" value="1"/>
</dbReference>
<keyword evidence="3" id="KW-0648">Protein biosynthesis</keyword>
<dbReference type="OrthoDB" id="9801472at2"/>
<dbReference type="Gene3D" id="2.40.30.10">
    <property type="entry name" value="Translation factors"/>
    <property type="match status" value="1"/>
</dbReference>
<dbReference type="InterPro" id="IPR035647">
    <property type="entry name" value="EFG_III/V"/>
</dbReference>
<evidence type="ECO:0000256" key="4">
    <source>
        <dbReference type="ARBA" id="ARBA00023134"/>
    </source>
</evidence>
<dbReference type="PROSITE" id="PS00301">
    <property type="entry name" value="G_TR_1"/>
    <property type="match status" value="1"/>
</dbReference>
<dbReference type="EMBL" id="FOOE01000007">
    <property type="protein sequence ID" value="SFF69929.1"/>
    <property type="molecule type" value="Genomic_DNA"/>
</dbReference>
<sequence>MNKTIGILAHVDAGKTTLAEQILYHTNAIRKRGRVDYKDAFLDSHQIEKDRGITIFSSQGRFNYKDSTYYLVDTPGHIDFSPEMERAISIMDYAIVVVSAVEGVQAHTETIWRLLRKYNIPTFIFINKIDRDGADCIETLDDIKCNLSPDAYLIENNMFEEDIDDGLIEIIAENNNNLLEQYLDGKYDKKLWLEELKNMINHRDVFPCFKGSALQDLGIEKFINSFHNLTTTEYNDDGDFQGKVYKVKYDGNGNRITYVKAIRGTIKTKDIVSYKFNGEVLNEKINDIRYYNGEKFEKTNEAKAGEVFGLVGLTKIFSGQGIGYREENIDYDMIPTLSSKVIYDEKLNPKEVLSFFKILEDEETSLKVIWHEKLKEIHIHVMGVIQLEILKEIVKDRFKLDIEFGPCQILYKETIRKTSIGRGHFEPLRHYAEVHLRLEPGQRGSGITFYSNCPIDTLAVNFQNLVKSHVFEREHNGILIGAPITDIKVTLINGKSHIKHTEGGDFREATYRALRQGLEKADSTLLEPYYRFKIQVNIDSMGRVLSDIQKFNGTFDTPKIFGEKVIIEGRGPVKTFMNYSLELVSFTKGRGIINFIFDGYDYCHNEGEIIKEKGYNKDADTEYTSASVFCSKGVGFVVKGNESDNYMHCISE</sequence>
<evidence type="ECO:0000256" key="3">
    <source>
        <dbReference type="ARBA" id="ARBA00022917"/>
    </source>
</evidence>
<dbReference type="GO" id="GO:0005525">
    <property type="term" value="F:GTP binding"/>
    <property type="evidence" value="ECO:0007669"/>
    <property type="project" value="UniProtKB-KW"/>
</dbReference>
<evidence type="ECO:0000313" key="7">
    <source>
        <dbReference type="Proteomes" id="UP000182135"/>
    </source>
</evidence>